<sequence>MRYLHTMLRVRNLDVALKFYVDAFGLKEVRRIENDKGRFTLVFLCSADDLEALKKQPPTRGAPLVELTWNWDEEKYGEDRFFGHLAYEVDDIYATCEKLMKAGVTINRPPRDGNMAFVRSPDLHSIELLQKGDPKPPQEPWASMPNTGHW</sequence>
<dbReference type="OrthoDB" id="9789841at2"/>
<keyword evidence="5" id="KW-0456">Lyase</keyword>
<gene>
    <name evidence="5" type="ORF">ABH992_007618</name>
    <name evidence="4" type="ORF">AOQ72_30450</name>
</gene>
<dbReference type="SUPFAM" id="SSF54593">
    <property type="entry name" value="Glyoxalase/Bleomycin resistance protein/Dihydroxybiphenyl dioxygenase"/>
    <property type="match status" value="1"/>
</dbReference>
<evidence type="ECO:0000256" key="1">
    <source>
        <dbReference type="ARBA" id="ARBA00022723"/>
    </source>
</evidence>
<dbReference type="EMBL" id="LJYF01000031">
    <property type="protein sequence ID" value="KRP92479.1"/>
    <property type="molecule type" value="Genomic_DNA"/>
</dbReference>
<feature type="region of interest" description="Disordered" evidence="2">
    <location>
        <begin position="130"/>
        <end position="150"/>
    </location>
</feature>
<evidence type="ECO:0000313" key="5">
    <source>
        <dbReference type="EMBL" id="MEY9475219.1"/>
    </source>
</evidence>
<evidence type="ECO:0000313" key="4">
    <source>
        <dbReference type="EMBL" id="KRP92479.1"/>
    </source>
</evidence>
<comment type="caution">
    <text evidence="4">The sequence shown here is derived from an EMBL/GenBank/DDBJ whole genome shotgun (WGS) entry which is preliminary data.</text>
</comment>
<dbReference type="EC" id="4.4.1.5" evidence="5"/>
<reference evidence="5 7" key="2">
    <citation type="submission" date="2024-07" db="EMBL/GenBank/DDBJ databases">
        <title>Genomic Encyclopedia of Type Strains, Phase V (KMG-V): Genome sequencing to study the core and pangenomes of soil and plant-associated prokaryotes.</title>
        <authorList>
            <person name="Whitman W."/>
        </authorList>
    </citation>
    <scope>NUCLEOTIDE SEQUENCE [LARGE SCALE GENOMIC DNA]</scope>
    <source>
        <strain evidence="5 7">USDA 222</strain>
    </source>
</reference>
<dbReference type="PROSITE" id="PS00934">
    <property type="entry name" value="GLYOXALASE_I_1"/>
    <property type="match status" value="1"/>
</dbReference>
<dbReference type="Proteomes" id="UP000051380">
    <property type="component" value="Unassembled WGS sequence"/>
</dbReference>
<dbReference type="InterPro" id="IPR004360">
    <property type="entry name" value="Glyas_Fos-R_dOase_dom"/>
</dbReference>
<evidence type="ECO:0000259" key="3">
    <source>
        <dbReference type="PROSITE" id="PS51819"/>
    </source>
</evidence>
<proteinExistence type="predicted"/>
<dbReference type="Pfam" id="PF00903">
    <property type="entry name" value="Glyoxalase"/>
    <property type="match status" value="1"/>
</dbReference>
<dbReference type="InterPro" id="IPR029068">
    <property type="entry name" value="Glyas_Bleomycin-R_OHBP_Dase"/>
</dbReference>
<dbReference type="STRING" id="108015.GA0061099_1004765"/>
<evidence type="ECO:0000313" key="6">
    <source>
        <dbReference type="Proteomes" id="UP000051380"/>
    </source>
</evidence>
<accession>A0A0R3C4G5</accession>
<keyword evidence="7" id="KW-1185">Reference proteome</keyword>
<dbReference type="Proteomes" id="UP001565474">
    <property type="component" value="Unassembled WGS sequence"/>
</dbReference>
<dbReference type="PANTHER" id="PTHR10374:SF30">
    <property type="entry name" value="LACTOYLGLUTATHIONE LYASE"/>
    <property type="match status" value="1"/>
</dbReference>
<dbReference type="PANTHER" id="PTHR10374">
    <property type="entry name" value="LACTOYLGLUTATHIONE LYASE GLYOXALASE I"/>
    <property type="match status" value="1"/>
</dbReference>
<organism evidence="4 6">
    <name type="scientific">Bradyrhizobium yuanmingense</name>
    <dbReference type="NCBI Taxonomy" id="108015"/>
    <lineage>
        <taxon>Bacteria</taxon>
        <taxon>Pseudomonadati</taxon>
        <taxon>Pseudomonadota</taxon>
        <taxon>Alphaproteobacteria</taxon>
        <taxon>Hyphomicrobiales</taxon>
        <taxon>Nitrobacteraceae</taxon>
        <taxon>Bradyrhizobium</taxon>
    </lineage>
</organism>
<dbReference type="AlphaFoldDB" id="A0A0R3C4G5"/>
<dbReference type="EMBL" id="JBGBZN010000002">
    <property type="protein sequence ID" value="MEY9475219.1"/>
    <property type="molecule type" value="Genomic_DNA"/>
</dbReference>
<feature type="domain" description="VOC" evidence="3">
    <location>
        <begin position="2"/>
        <end position="131"/>
    </location>
</feature>
<dbReference type="RefSeq" id="WP_025036157.1">
    <property type="nucleotide sequence ID" value="NZ_JBGBYD010000002.1"/>
</dbReference>
<keyword evidence="1" id="KW-0479">Metal-binding</keyword>
<dbReference type="GO" id="GO:0046872">
    <property type="term" value="F:metal ion binding"/>
    <property type="evidence" value="ECO:0007669"/>
    <property type="project" value="UniProtKB-KW"/>
</dbReference>
<name>A0A0R3C4G5_9BRAD</name>
<dbReference type="Gene3D" id="3.10.180.10">
    <property type="entry name" value="2,3-Dihydroxybiphenyl 1,2-Dioxygenase, domain 1"/>
    <property type="match status" value="1"/>
</dbReference>
<evidence type="ECO:0000256" key="2">
    <source>
        <dbReference type="SAM" id="MobiDB-lite"/>
    </source>
</evidence>
<dbReference type="PROSITE" id="PS51819">
    <property type="entry name" value="VOC"/>
    <property type="match status" value="1"/>
</dbReference>
<evidence type="ECO:0000313" key="7">
    <source>
        <dbReference type="Proteomes" id="UP001565474"/>
    </source>
</evidence>
<protein>
    <submittedName>
        <fullName evidence="4">Glyoxalase</fullName>
    </submittedName>
    <submittedName>
        <fullName evidence="5">Lactoylglutathione lyase</fullName>
        <ecNumber evidence="5">4.4.1.5</ecNumber>
    </submittedName>
</protein>
<dbReference type="InterPro" id="IPR018146">
    <property type="entry name" value="Glyoxalase_1_CS"/>
</dbReference>
<dbReference type="InterPro" id="IPR037523">
    <property type="entry name" value="VOC_core"/>
</dbReference>
<reference evidence="4 6" key="1">
    <citation type="submission" date="2015-09" db="EMBL/GenBank/DDBJ databases">
        <title>Draft Genome Sequence of the Strain BR 3267 (Bradyrhizobium yuanmingense) recommended as inoculant for cowpea in Brazil.</title>
        <authorList>
            <person name="Simoes-Araujo J.L."/>
            <person name="Zilli J.E."/>
        </authorList>
    </citation>
    <scope>NUCLEOTIDE SEQUENCE [LARGE SCALE GENOMIC DNA]</scope>
    <source>
        <strain evidence="4 6">BR3267</strain>
    </source>
</reference>
<dbReference type="GO" id="GO:0004462">
    <property type="term" value="F:lactoylglutathione lyase activity"/>
    <property type="evidence" value="ECO:0007669"/>
    <property type="project" value="UniProtKB-EC"/>
</dbReference>